<evidence type="ECO:0000259" key="16">
    <source>
        <dbReference type="Pfam" id="PF00920"/>
    </source>
</evidence>
<protein>
    <recommendedName>
        <fullName evidence="14">dihydroxy-acid dehydratase</fullName>
        <ecNumber evidence="14">4.2.1.9</ecNumber>
    </recommendedName>
</protein>
<dbReference type="FunFam" id="3.50.30.80:FF:000001">
    <property type="entry name" value="Dihydroxy-acid dehydratase"/>
    <property type="match status" value="1"/>
</dbReference>
<evidence type="ECO:0000256" key="5">
    <source>
        <dbReference type="ARBA" id="ARBA00022723"/>
    </source>
</evidence>
<evidence type="ECO:0000256" key="11">
    <source>
        <dbReference type="ARBA" id="ARBA00029304"/>
    </source>
</evidence>
<keyword evidence="10" id="KW-0100">Branched-chain amino acid biosynthesis</keyword>
<feature type="domain" description="Dihydroxy-acid/6-phosphogluconate dehydratase C-terminal" evidence="17">
    <location>
        <begin position="441"/>
        <end position="632"/>
    </location>
</feature>
<dbReference type="InterPro" id="IPR020558">
    <property type="entry name" value="DiOHA_6PGluconate_deHydtase_CS"/>
</dbReference>
<dbReference type="GO" id="GO:0005829">
    <property type="term" value="C:cytosol"/>
    <property type="evidence" value="ECO:0007669"/>
    <property type="project" value="TreeGrafter"/>
</dbReference>
<comment type="pathway">
    <text evidence="13">Amino-acid biosynthesis; L-isoleucine biosynthesis; L-isoleucine from 2-oxobutanoate: step 3/4.</text>
</comment>
<dbReference type="PANTHER" id="PTHR43661:SF3">
    <property type="entry name" value="D-XYLONATE DEHYDRATASE YAGF-RELATED"/>
    <property type="match status" value="1"/>
</dbReference>
<evidence type="ECO:0000256" key="2">
    <source>
        <dbReference type="ARBA" id="ARBA00006486"/>
    </source>
</evidence>
<comment type="cofactor">
    <cofactor evidence="15">
        <name>[2Fe-2S] cluster</name>
        <dbReference type="ChEBI" id="CHEBI:190135"/>
    </cofactor>
</comment>
<evidence type="ECO:0000256" key="15">
    <source>
        <dbReference type="ARBA" id="ARBA00034078"/>
    </source>
</evidence>
<dbReference type="UniPathway" id="UPA00047">
    <property type="reaction ID" value="UER00057"/>
</dbReference>
<evidence type="ECO:0000256" key="12">
    <source>
        <dbReference type="ARBA" id="ARBA00029436"/>
    </source>
</evidence>
<dbReference type="PANTHER" id="PTHR43661">
    <property type="entry name" value="D-XYLONATE DEHYDRATASE"/>
    <property type="match status" value="1"/>
</dbReference>
<gene>
    <name evidence="18" type="ORF">LCGC14_0094310</name>
</gene>
<comment type="pathway">
    <text evidence="12">Amino-acid biosynthesis; L-valine biosynthesis; L-valine from pyruvate: step 3/4.</text>
</comment>
<evidence type="ECO:0000256" key="1">
    <source>
        <dbReference type="ARBA" id="ARBA00001946"/>
    </source>
</evidence>
<dbReference type="SUPFAM" id="SSF52016">
    <property type="entry name" value="LeuD/IlvD-like"/>
    <property type="match status" value="1"/>
</dbReference>
<dbReference type="InterPro" id="IPR056740">
    <property type="entry name" value="ILV_EDD_C"/>
</dbReference>
<keyword evidence="6" id="KW-0460">Magnesium</keyword>
<evidence type="ECO:0000313" key="18">
    <source>
        <dbReference type="EMBL" id="KKO03507.1"/>
    </source>
</evidence>
<evidence type="ECO:0000256" key="10">
    <source>
        <dbReference type="ARBA" id="ARBA00023304"/>
    </source>
</evidence>
<feature type="domain" description="Dihydroxy-acid/6-phosphogluconate dehydratase N-terminal" evidence="16">
    <location>
        <begin position="31"/>
        <end position="365"/>
    </location>
</feature>
<dbReference type="GO" id="GO:0009097">
    <property type="term" value="P:isoleucine biosynthetic process"/>
    <property type="evidence" value="ECO:0007669"/>
    <property type="project" value="UniProtKB-UniPathway"/>
</dbReference>
<keyword evidence="8" id="KW-0411">Iron-sulfur</keyword>
<dbReference type="EC" id="4.2.1.9" evidence="14"/>
<evidence type="ECO:0000256" key="3">
    <source>
        <dbReference type="ARBA" id="ARBA00022605"/>
    </source>
</evidence>
<dbReference type="PROSITE" id="PS00886">
    <property type="entry name" value="ILVD_EDD_1"/>
    <property type="match status" value="1"/>
</dbReference>
<dbReference type="SUPFAM" id="SSF143975">
    <property type="entry name" value="IlvD/EDD N-terminal domain-like"/>
    <property type="match status" value="1"/>
</dbReference>
<dbReference type="EMBL" id="LAZR01000026">
    <property type="protein sequence ID" value="KKO03507.1"/>
    <property type="molecule type" value="Genomic_DNA"/>
</dbReference>
<organism evidence="18">
    <name type="scientific">marine sediment metagenome</name>
    <dbReference type="NCBI Taxonomy" id="412755"/>
    <lineage>
        <taxon>unclassified sequences</taxon>
        <taxon>metagenomes</taxon>
        <taxon>ecological metagenomes</taxon>
    </lineage>
</organism>
<dbReference type="GO" id="GO:0046872">
    <property type="term" value="F:metal ion binding"/>
    <property type="evidence" value="ECO:0007669"/>
    <property type="project" value="UniProtKB-KW"/>
</dbReference>
<proteinExistence type="inferred from homology"/>
<dbReference type="Gene3D" id="3.50.30.80">
    <property type="entry name" value="IlvD/EDD C-terminal domain-like"/>
    <property type="match status" value="1"/>
</dbReference>
<evidence type="ECO:0000256" key="7">
    <source>
        <dbReference type="ARBA" id="ARBA00023004"/>
    </source>
</evidence>
<dbReference type="GO" id="GO:0051537">
    <property type="term" value="F:2 iron, 2 sulfur cluster binding"/>
    <property type="evidence" value="ECO:0007669"/>
    <property type="project" value="UniProtKB-KW"/>
</dbReference>
<accession>A0A0F9XVT8</accession>
<evidence type="ECO:0000259" key="17">
    <source>
        <dbReference type="Pfam" id="PF24877"/>
    </source>
</evidence>
<evidence type="ECO:0000256" key="8">
    <source>
        <dbReference type="ARBA" id="ARBA00023014"/>
    </source>
</evidence>
<comment type="similarity">
    <text evidence="2">Belongs to the IlvD/Edd family.</text>
</comment>
<evidence type="ECO:0000256" key="4">
    <source>
        <dbReference type="ARBA" id="ARBA00022714"/>
    </source>
</evidence>
<comment type="cofactor">
    <cofactor evidence="1">
        <name>Mg(2+)</name>
        <dbReference type="ChEBI" id="CHEBI:18420"/>
    </cofactor>
</comment>
<dbReference type="GO" id="GO:0009099">
    <property type="term" value="P:L-valine biosynthetic process"/>
    <property type="evidence" value="ECO:0007669"/>
    <property type="project" value="UniProtKB-UniPathway"/>
</dbReference>
<reference evidence="18" key="1">
    <citation type="journal article" date="2015" name="Nature">
        <title>Complex archaea that bridge the gap between prokaryotes and eukaryotes.</title>
        <authorList>
            <person name="Spang A."/>
            <person name="Saw J.H."/>
            <person name="Jorgensen S.L."/>
            <person name="Zaremba-Niedzwiedzka K."/>
            <person name="Martijn J."/>
            <person name="Lind A.E."/>
            <person name="van Eijk R."/>
            <person name="Schleper C."/>
            <person name="Guy L."/>
            <person name="Ettema T.J."/>
        </authorList>
    </citation>
    <scope>NUCLEOTIDE SEQUENCE</scope>
</reference>
<comment type="catalytic activity">
    <reaction evidence="11">
        <text>(2R)-2,3-dihydroxy-3-methylbutanoate = 3-methyl-2-oxobutanoate + H2O</text>
        <dbReference type="Rhea" id="RHEA:24809"/>
        <dbReference type="ChEBI" id="CHEBI:11851"/>
        <dbReference type="ChEBI" id="CHEBI:15377"/>
        <dbReference type="ChEBI" id="CHEBI:49072"/>
        <dbReference type="EC" id="4.2.1.9"/>
    </reaction>
    <physiologicalReaction direction="left-to-right" evidence="11">
        <dbReference type="Rhea" id="RHEA:24810"/>
    </physiologicalReaction>
</comment>
<dbReference type="Pfam" id="PF00920">
    <property type="entry name" value="ILVD_EDD_N"/>
    <property type="match status" value="1"/>
</dbReference>
<evidence type="ECO:0000256" key="13">
    <source>
        <dbReference type="ARBA" id="ARBA00029437"/>
    </source>
</evidence>
<keyword evidence="7" id="KW-0408">Iron</keyword>
<keyword evidence="5" id="KW-0479">Metal-binding</keyword>
<dbReference type="NCBIfam" id="TIGR00110">
    <property type="entry name" value="ilvD"/>
    <property type="match status" value="1"/>
</dbReference>
<dbReference type="HAMAP" id="MF_00012">
    <property type="entry name" value="IlvD"/>
    <property type="match status" value="1"/>
</dbReference>
<dbReference type="UniPathway" id="UPA00049">
    <property type="reaction ID" value="UER00061"/>
</dbReference>
<dbReference type="Pfam" id="PF24877">
    <property type="entry name" value="ILV_EDD_C"/>
    <property type="match status" value="1"/>
</dbReference>
<comment type="caution">
    <text evidence="18">The sequence shown here is derived from an EMBL/GenBank/DDBJ whole genome shotgun (WGS) entry which is preliminary data.</text>
</comment>
<dbReference type="InterPro" id="IPR037237">
    <property type="entry name" value="IlvD/EDD_N"/>
</dbReference>
<evidence type="ECO:0000256" key="9">
    <source>
        <dbReference type="ARBA" id="ARBA00023239"/>
    </source>
</evidence>
<keyword evidence="3" id="KW-0028">Amino-acid biosynthesis</keyword>
<evidence type="ECO:0000256" key="14">
    <source>
        <dbReference type="ARBA" id="ARBA00029490"/>
    </source>
</evidence>
<dbReference type="InterPro" id="IPR000581">
    <property type="entry name" value="ILV_EDD_N"/>
</dbReference>
<dbReference type="GO" id="GO:0004160">
    <property type="term" value="F:dihydroxy-acid dehydratase activity"/>
    <property type="evidence" value="ECO:0007669"/>
    <property type="project" value="UniProtKB-EC"/>
</dbReference>
<name>A0A0F9XVT8_9ZZZZ</name>
<keyword evidence="9" id="KW-0456">Lyase</keyword>
<dbReference type="InterPro" id="IPR004404">
    <property type="entry name" value="DihydroxyA_deHydtase"/>
</dbReference>
<sequence>MRSDQIKKGLQRGPHRSLLKATGLSDADIRRPFIAVVNSYTDIIPGHIHLDAVGHLIACHIRAAGGTPFVFNTIGVCDGLAMGHRGMKYSLASRELIADCVETMCEAHCFDAMICIPNCDKITPGMLMASLRINVPTIFVSGGPMEAGRVDGRDVDLIDQFYAVAQQTIGKMSARKVKQFEANTCPTCGSCSGLFTANSMNCLCEAIGIALPGNGTCLATSPVRTGLYIEAARRIVTMASQWVRGGSRKTFPMLPRRIMTKKAFANAFILDMAMGGSSNTVLHLLAMANEAGVPFSLDDIDRISKRTPNICRVAPSSTPEGKSYHIQDIHKAGGVHTILGQLAADKPNLLHAQAATVTGKTLGQNINAWSLRARRVRPAVKTFYRRGSQPTGRNVTAVRLMLMADDVLPNGKRIHPPAIRKTFIGNDRFPPRTGRRIDALDVIRPVDNAFTKRGGLVILRGNIARNGAIVKLAGLDPTMYRFAGKARICESQEDACEAILAGRIKPGDVVVIRNEGPKGGPGMQEMLAPTSYMKGLGLYDKCYMITDGRYSGGTSGPCIGHVAPEAASAGEIGLLKNGDLIEIDILTGKLNAKVSAAEFARRRKRFKPRPPQIRHGALGRYAAHATSADTGAVLDWPGKNT</sequence>
<evidence type="ECO:0000256" key="6">
    <source>
        <dbReference type="ARBA" id="ARBA00022842"/>
    </source>
</evidence>
<dbReference type="InterPro" id="IPR042096">
    <property type="entry name" value="Dihydro-acid_dehy_C"/>
</dbReference>
<dbReference type="AlphaFoldDB" id="A0A0F9XVT8"/>
<keyword evidence="4" id="KW-0001">2Fe-2S</keyword>